<gene>
    <name evidence="2" type="ORF">C1SCF055_LOCUS14372</name>
</gene>
<evidence type="ECO:0000313" key="2">
    <source>
        <dbReference type="EMBL" id="CAI3987072.1"/>
    </source>
</evidence>
<evidence type="ECO:0000313" key="4">
    <source>
        <dbReference type="Proteomes" id="UP001152797"/>
    </source>
</evidence>
<dbReference type="EMBL" id="CAMXCT030001130">
    <property type="protein sequence ID" value="CAL4774384.1"/>
    <property type="molecule type" value="Genomic_DNA"/>
</dbReference>
<comment type="caution">
    <text evidence="2">The sequence shown here is derived from an EMBL/GenBank/DDBJ whole genome shotgun (WGS) entry which is preliminary data.</text>
</comment>
<sequence>MTILMGGKWIFLFSVTTCACRCRSAGYLWLIIAVGPVALTIDLIKADKTLDKEQLEAQAAGCFFMSTLPRSLSDFLAAS</sequence>
<feature type="transmembrane region" description="Helical" evidence="1">
    <location>
        <begin position="28"/>
        <end position="44"/>
    </location>
</feature>
<proteinExistence type="predicted"/>
<keyword evidence="1" id="KW-0472">Membrane</keyword>
<accession>A0A9P1C9E9</accession>
<name>A0A9P1C9E9_9DINO</name>
<protein>
    <submittedName>
        <fullName evidence="2">Uncharacterized protein</fullName>
    </submittedName>
</protein>
<organism evidence="2">
    <name type="scientific">Cladocopium goreaui</name>
    <dbReference type="NCBI Taxonomy" id="2562237"/>
    <lineage>
        <taxon>Eukaryota</taxon>
        <taxon>Sar</taxon>
        <taxon>Alveolata</taxon>
        <taxon>Dinophyceae</taxon>
        <taxon>Suessiales</taxon>
        <taxon>Symbiodiniaceae</taxon>
        <taxon>Cladocopium</taxon>
    </lineage>
</organism>
<evidence type="ECO:0000313" key="3">
    <source>
        <dbReference type="EMBL" id="CAL4774384.1"/>
    </source>
</evidence>
<evidence type="ECO:0000256" key="1">
    <source>
        <dbReference type="SAM" id="Phobius"/>
    </source>
</evidence>
<dbReference type="AlphaFoldDB" id="A0A9P1C9E9"/>
<dbReference type="Proteomes" id="UP001152797">
    <property type="component" value="Unassembled WGS sequence"/>
</dbReference>
<reference evidence="3 4" key="2">
    <citation type="submission" date="2024-05" db="EMBL/GenBank/DDBJ databases">
        <authorList>
            <person name="Chen Y."/>
            <person name="Shah S."/>
            <person name="Dougan E. K."/>
            <person name="Thang M."/>
            <person name="Chan C."/>
        </authorList>
    </citation>
    <scope>NUCLEOTIDE SEQUENCE [LARGE SCALE GENOMIC DNA]</scope>
</reference>
<reference evidence="2" key="1">
    <citation type="submission" date="2022-10" db="EMBL/GenBank/DDBJ databases">
        <authorList>
            <person name="Chen Y."/>
            <person name="Dougan E. K."/>
            <person name="Chan C."/>
            <person name="Rhodes N."/>
            <person name="Thang M."/>
        </authorList>
    </citation>
    <scope>NUCLEOTIDE SEQUENCE</scope>
</reference>
<dbReference type="EMBL" id="CAMXCT010001130">
    <property type="protein sequence ID" value="CAI3987072.1"/>
    <property type="molecule type" value="Genomic_DNA"/>
</dbReference>
<dbReference type="EMBL" id="CAMXCT020001130">
    <property type="protein sequence ID" value="CAL1140447.1"/>
    <property type="molecule type" value="Genomic_DNA"/>
</dbReference>
<keyword evidence="1" id="KW-1133">Transmembrane helix</keyword>
<keyword evidence="4" id="KW-1185">Reference proteome</keyword>
<keyword evidence="1" id="KW-0812">Transmembrane</keyword>